<sequence>MLNRTEAPAFGLVSDIQFIKPEHRTLRNGIPVFSLVAGGQDLVRIEFIFENVDHAEGSPLQSMAVNNLLNNGTATRSAREIAESVDFYGAFLQTDYNPDHASLTLYTLTKHLEAVLPIVHDVLTGSTFPADELDIFARNQKQKLLVNLKKNDFVARRLFSAAVLGNTPYGYVPQPEDYDQLDRGTLLRYFAAGYSPENCTIVAAGKFDERSFNLLDRFFGADWEVKEKAAAQQFTPGEPDARKIYQEVPDALQSALRLGTLTINRRHPDFPALQVLNCVLGGYFGSRLMANIREDKGFTYGIGSGLASLKHAGYFFISTEVGAEVSQAALNEIYSEISLLQSAPVAGEELSLVRNYMMGSLLGSLENVFSHADKFKNVHFSGMDYDYYSNYIETIRTVSAERLQHLAQTYLRPEQFVEVTVGKK</sequence>
<name>A0A2T3HI61_9SPHI</name>
<evidence type="ECO:0000313" key="2">
    <source>
        <dbReference type="EMBL" id="PST82122.1"/>
    </source>
</evidence>
<dbReference type="InterPro" id="IPR050361">
    <property type="entry name" value="MPP/UQCRC_Complex"/>
</dbReference>
<feature type="domain" description="Peptidase M16 C-terminal" evidence="1">
    <location>
        <begin position="181"/>
        <end position="355"/>
    </location>
</feature>
<proteinExistence type="predicted"/>
<dbReference type="Pfam" id="PF05193">
    <property type="entry name" value="Peptidase_M16_C"/>
    <property type="match status" value="1"/>
</dbReference>
<evidence type="ECO:0000313" key="3">
    <source>
        <dbReference type="Proteomes" id="UP000240912"/>
    </source>
</evidence>
<gene>
    <name evidence="2" type="ORF">C7T94_15060</name>
</gene>
<dbReference type="OrthoDB" id="9811314at2"/>
<dbReference type="Gene3D" id="3.30.830.10">
    <property type="entry name" value="Metalloenzyme, LuxS/M16 peptidase-like"/>
    <property type="match status" value="2"/>
</dbReference>
<dbReference type="PANTHER" id="PTHR11851">
    <property type="entry name" value="METALLOPROTEASE"/>
    <property type="match status" value="1"/>
</dbReference>
<dbReference type="EMBL" id="PYLS01000006">
    <property type="protein sequence ID" value="PST82122.1"/>
    <property type="molecule type" value="Genomic_DNA"/>
</dbReference>
<dbReference type="SUPFAM" id="SSF63411">
    <property type="entry name" value="LuxS/MPP-like metallohydrolase"/>
    <property type="match status" value="2"/>
</dbReference>
<evidence type="ECO:0000259" key="1">
    <source>
        <dbReference type="Pfam" id="PF05193"/>
    </source>
</evidence>
<organism evidence="2 3">
    <name type="scientific">Pedobacter yulinensis</name>
    <dbReference type="NCBI Taxonomy" id="2126353"/>
    <lineage>
        <taxon>Bacteria</taxon>
        <taxon>Pseudomonadati</taxon>
        <taxon>Bacteroidota</taxon>
        <taxon>Sphingobacteriia</taxon>
        <taxon>Sphingobacteriales</taxon>
        <taxon>Sphingobacteriaceae</taxon>
        <taxon>Pedobacter</taxon>
    </lineage>
</organism>
<dbReference type="RefSeq" id="WP_107216244.1">
    <property type="nucleotide sequence ID" value="NZ_KZ686270.1"/>
</dbReference>
<dbReference type="InterPro" id="IPR007863">
    <property type="entry name" value="Peptidase_M16_C"/>
</dbReference>
<dbReference type="Proteomes" id="UP000240912">
    <property type="component" value="Unassembled WGS sequence"/>
</dbReference>
<accession>A0A2T3HI61</accession>
<dbReference type="PANTHER" id="PTHR11851:SF224">
    <property type="entry name" value="PROCESSING PROTEASE"/>
    <property type="match status" value="1"/>
</dbReference>
<dbReference type="InterPro" id="IPR011249">
    <property type="entry name" value="Metalloenz_LuxS/M16"/>
</dbReference>
<comment type="caution">
    <text evidence="2">The sequence shown here is derived from an EMBL/GenBank/DDBJ whole genome shotgun (WGS) entry which is preliminary data.</text>
</comment>
<keyword evidence="3" id="KW-1185">Reference proteome</keyword>
<reference evidence="2 3" key="1">
    <citation type="submission" date="2018-03" db="EMBL/GenBank/DDBJ databases">
        <authorList>
            <person name="Keele B.F."/>
        </authorList>
    </citation>
    <scope>NUCLEOTIDE SEQUENCE [LARGE SCALE GENOMIC DNA]</scope>
    <source>
        <strain evidence="2 3">YL28-9</strain>
    </source>
</reference>
<protein>
    <submittedName>
        <fullName evidence="2">Insulinase family protein</fullName>
    </submittedName>
</protein>
<dbReference type="GO" id="GO:0046872">
    <property type="term" value="F:metal ion binding"/>
    <property type="evidence" value="ECO:0007669"/>
    <property type="project" value="InterPro"/>
</dbReference>
<dbReference type="AlphaFoldDB" id="A0A2T3HI61"/>